<dbReference type="InterPro" id="IPR019752">
    <property type="entry name" value="Pyrv/ketoisovalerate_OxRed_cat"/>
</dbReference>
<dbReference type="Gene3D" id="3.40.50.970">
    <property type="match status" value="1"/>
</dbReference>
<dbReference type="RefSeq" id="WP_304097011.1">
    <property type="nucleotide sequence ID" value="NZ_DRGY01000002.1"/>
</dbReference>
<dbReference type="Pfam" id="PF20169">
    <property type="entry name" value="DUF6537"/>
    <property type="match status" value="1"/>
</dbReference>
<feature type="domain" description="DUF6537" evidence="4">
    <location>
        <begin position="961"/>
        <end position="1160"/>
    </location>
</feature>
<dbReference type="SUPFAM" id="SSF52518">
    <property type="entry name" value="Thiamin diphosphate-binding fold (THDP-binding)"/>
    <property type="match status" value="2"/>
</dbReference>
<feature type="region of interest" description="Disordered" evidence="2">
    <location>
        <begin position="1"/>
        <end position="22"/>
    </location>
</feature>
<gene>
    <name evidence="5" type="ORF">ENI00_00110</name>
</gene>
<evidence type="ECO:0000256" key="2">
    <source>
        <dbReference type="SAM" id="MobiDB-lite"/>
    </source>
</evidence>
<keyword evidence="1" id="KW-0560">Oxidoreductase</keyword>
<dbReference type="PANTHER" id="PTHR48084:SF3">
    <property type="entry name" value="SUBUNIT OF PYRUVATE:FLAVODOXIN OXIDOREDUCTASE"/>
    <property type="match status" value="1"/>
</dbReference>
<sequence length="1188" mass="131016">MSTDISRSDIAQDRSAGAGSPQLDNYRLEDRYLRESGRVFLTGTQALVRIPLMQAALDRKLGLNTAGMVSGYRGSPLGAYDMALWQAQKHLDENRIDFVPAINEDLAATIMLGTQQVETDDDRTVDGVFGIWYGKGPGVDRAGDALKHGTTYGSSPHGGVLVIAGDDHGCVSSSMPHQSDVAFMSFFMPTINPANIAEYLEFGLWGIALSRYSGCWVGFKAVSETVESAASVELPPLPEFVTPDDFTPPETGLHYRWPDLPGPQLETRIEHKLAAVQAFARANPIDRCLFDNPQARFGIVTTGKGHLDLLEALDLLGIDEDLAREMGLDIYKVGLVWPIERRGILNFVHSKEEVLVIEEKRGIIESQIKEAMSEPDRPGEVLITGKQDELGRPLIPYVGELSPKLVAGFLAARLGRFFSKDYSERLAVINSMSNAQDPGGVKRLPYFCSGCPHNTSTKVPEGSKALAGIGCHFMASWMGRDTESLIQMGGEGVNWVGKSRYIGNPHIFQNLGEGTYFHSGSMAIRQAVAAGINITYKILFNDAVAMTGGQPVDGQITVPMIAQQVSAEGVRRIVVLSDEPEKYDGHKQLFPDDVTFHDRTELDKVQRELRDIPGCTILIYDQTCAAEKRRRRKRNLYPNPAKRAFINHHVCEGCGDCSVQSNCLSVVPRQTELGRKRKIDQSSCNKDFSCVNGFCPSFVTIEGGQLRKSRGMDTGSLLTGKLTDIPEPVLPELAGSYDLLVGGVGGTGVVTVGQLITMAAHLEGRGTSVLDFTGFAQKGGTVLSYVRMAPSPDKLHQVRISNGQADAVIACDLVVASSQKALSVLRPNHTRVVANEAEMPTADYVLFRDADMQADKRLDLIRNAVGDNNFAQMDATGIAEKLLGDTVFSNVMMLGFAWQRGLLPLSQAALMKAIELNGVAVERNKEAFGWGRVAATDVNVITALLHTGEARVEEVKPEQGLDELINIRHKHLVNYQNRRWADRYTDMVKQVRKAEDTLGETNQLLTRAVAQQLYRFMAFKDEYEVARLFAETDFMKEVNNTFEGDFKVHFHLAPPIMNRGTDAQGRPKKRQFGPWMFQAFRLLAKFRVLRGTAIDPFSYSADRKMDRAQLRGYQQLVARIVSELDASNYDTFLQLAELASEVRGYGPVREQAAEAVHEKQTQLIKALDTGRPTLIRTRQADTKEAGHV</sequence>
<organism evidence="5">
    <name type="scientific">Marinobacter antarcticus</name>
    <dbReference type="NCBI Taxonomy" id="564117"/>
    <lineage>
        <taxon>Bacteria</taxon>
        <taxon>Pseudomonadati</taxon>
        <taxon>Pseudomonadota</taxon>
        <taxon>Gammaproteobacteria</taxon>
        <taxon>Pseudomonadales</taxon>
        <taxon>Marinobacteraceae</taxon>
        <taxon>Marinobacter</taxon>
    </lineage>
</organism>
<dbReference type="Gene3D" id="3.40.920.10">
    <property type="entry name" value="Pyruvate-ferredoxin oxidoreductase, PFOR, domain III"/>
    <property type="match status" value="1"/>
</dbReference>
<comment type="caution">
    <text evidence="5">The sequence shown here is derived from an EMBL/GenBank/DDBJ whole genome shotgun (WGS) entry which is preliminary data.</text>
</comment>
<dbReference type="NCBIfam" id="NF009588">
    <property type="entry name" value="PRK13029.1"/>
    <property type="match status" value="1"/>
</dbReference>
<dbReference type="NCBIfam" id="NF009589">
    <property type="entry name" value="PRK13030.1"/>
    <property type="match status" value="1"/>
</dbReference>
<dbReference type="InterPro" id="IPR051457">
    <property type="entry name" value="2-oxoacid:Fd_oxidoreductase"/>
</dbReference>
<dbReference type="Pfam" id="PF01558">
    <property type="entry name" value="POR"/>
    <property type="match status" value="1"/>
</dbReference>
<dbReference type="SUPFAM" id="SSF53323">
    <property type="entry name" value="Pyruvate-ferredoxin oxidoreductase, PFOR, domain III"/>
    <property type="match status" value="1"/>
</dbReference>
<feature type="domain" description="Pyruvate/ketoisovalerate oxidoreductase catalytic" evidence="3">
    <location>
        <begin position="745"/>
        <end position="929"/>
    </location>
</feature>
<evidence type="ECO:0000256" key="1">
    <source>
        <dbReference type="ARBA" id="ARBA00023002"/>
    </source>
</evidence>
<dbReference type="InterPro" id="IPR029061">
    <property type="entry name" value="THDP-binding"/>
</dbReference>
<dbReference type="InterPro" id="IPR046667">
    <property type="entry name" value="DUF6537"/>
</dbReference>
<dbReference type="EMBL" id="DRGY01000002">
    <property type="protein sequence ID" value="HEA50731.1"/>
    <property type="molecule type" value="Genomic_DNA"/>
</dbReference>
<dbReference type="Proteomes" id="UP000885748">
    <property type="component" value="Unassembled WGS sequence"/>
</dbReference>
<reference evidence="5" key="1">
    <citation type="journal article" date="2020" name="mSystems">
        <title>Genome- and Community-Level Interaction Insights into Carbon Utilization and Element Cycling Functions of Hydrothermarchaeota in Hydrothermal Sediment.</title>
        <authorList>
            <person name="Zhou Z."/>
            <person name="Liu Y."/>
            <person name="Xu W."/>
            <person name="Pan J."/>
            <person name="Luo Z.H."/>
            <person name="Li M."/>
        </authorList>
    </citation>
    <scope>NUCLEOTIDE SEQUENCE [LARGE SCALE GENOMIC DNA]</scope>
    <source>
        <strain evidence="5">HyVt-357</strain>
    </source>
</reference>
<dbReference type="InterPro" id="IPR002869">
    <property type="entry name" value="Pyrv_flavodox_OxRed_cen"/>
</dbReference>
<name>A0A831VWD3_9GAMM</name>
<dbReference type="PANTHER" id="PTHR48084">
    <property type="entry name" value="2-OXOGLUTARATE OXIDOREDUCTASE SUBUNIT KORB-RELATED"/>
    <property type="match status" value="1"/>
</dbReference>
<dbReference type="AlphaFoldDB" id="A0A831VWD3"/>
<evidence type="ECO:0000259" key="3">
    <source>
        <dbReference type="Pfam" id="PF01558"/>
    </source>
</evidence>
<dbReference type="GO" id="GO:0016903">
    <property type="term" value="F:oxidoreductase activity, acting on the aldehyde or oxo group of donors"/>
    <property type="evidence" value="ECO:0007669"/>
    <property type="project" value="InterPro"/>
</dbReference>
<protein>
    <submittedName>
        <fullName evidence="5">Indolepyruvate ferredoxin oxidoreductase family protein</fullName>
    </submittedName>
</protein>
<feature type="compositionally biased region" description="Basic and acidic residues" evidence="2">
    <location>
        <begin position="1"/>
        <end position="12"/>
    </location>
</feature>
<dbReference type="CDD" id="cd07034">
    <property type="entry name" value="TPP_PYR_PFOR_IOR-alpha_like"/>
    <property type="match status" value="1"/>
</dbReference>
<dbReference type="InterPro" id="IPR002880">
    <property type="entry name" value="Pyrv_Fd/Flavodoxin_OxRdtase_N"/>
</dbReference>
<accession>A0A831VWD3</accession>
<proteinExistence type="predicted"/>
<evidence type="ECO:0000313" key="5">
    <source>
        <dbReference type="EMBL" id="HEA50731.1"/>
    </source>
</evidence>
<evidence type="ECO:0000259" key="4">
    <source>
        <dbReference type="Pfam" id="PF20169"/>
    </source>
</evidence>